<evidence type="ECO:0000313" key="1">
    <source>
        <dbReference type="EMBL" id="CAG8671397.1"/>
    </source>
</evidence>
<reference evidence="1" key="1">
    <citation type="submission" date="2021-06" db="EMBL/GenBank/DDBJ databases">
        <authorList>
            <person name="Kallberg Y."/>
            <person name="Tangrot J."/>
            <person name="Rosling A."/>
        </authorList>
    </citation>
    <scope>NUCLEOTIDE SEQUENCE</scope>
    <source>
        <strain evidence="1">BR232B</strain>
    </source>
</reference>
<name>A0A9N9EEB1_9GLOM</name>
<dbReference type="OrthoDB" id="2429771at2759"/>
<accession>A0A9N9EEB1</accession>
<dbReference type="AlphaFoldDB" id="A0A9N9EEB1"/>
<comment type="caution">
    <text evidence="1">The sequence shown here is derived from an EMBL/GenBank/DDBJ whole genome shotgun (WGS) entry which is preliminary data.</text>
</comment>
<keyword evidence="2" id="KW-1185">Reference proteome</keyword>
<gene>
    <name evidence="1" type="ORF">PBRASI_LOCUS11322</name>
</gene>
<proteinExistence type="predicted"/>
<feature type="non-terminal residue" evidence="1">
    <location>
        <position position="258"/>
    </location>
</feature>
<dbReference type="Proteomes" id="UP000789739">
    <property type="component" value="Unassembled WGS sequence"/>
</dbReference>
<feature type="non-terminal residue" evidence="1">
    <location>
        <position position="1"/>
    </location>
</feature>
<organism evidence="1 2">
    <name type="scientific">Paraglomus brasilianum</name>
    <dbReference type="NCBI Taxonomy" id="144538"/>
    <lineage>
        <taxon>Eukaryota</taxon>
        <taxon>Fungi</taxon>
        <taxon>Fungi incertae sedis</taxon>
        <taxon>Mucoromycota</taxon>
        <taxon>Glomeromycotina</taxon>
        <taxon>Glomeromycetes</taxon>
        <taxon>Paraglomerales</taxon>
        <taxon>Paraglomeraceae</taxon>
        <taxon>Paraglomus</taxon>
    </lineage>
</organism>
<dbReference type="EMBL" id="CAJVPI010005031">
    <property type="protein sequence ID" value="CAG8671397.1"/>
    <property type="molecule type" value="Genomic_DNA"/>
</dbReference>
<protein>
    <submittedName>
        <fullName evidence="1">6747_t:CDS:1</fullName>
    </submittedName>
</protein>
<evidence type="ECO:0000313" key="2">
    <source>
        <dbReference type="Proteomes" id="UP000789739"/>
    </source>
</evidence>
<sequence>WVYENYNISAEFRDFQKSTIEQIKKNPILCYKTDIQKILSLSNIMLIENMKPLFLSISQTVWDKICRRKSSPGLPLEVNNVALEYSSMANSFTPLSDIQDAWCNNFSKITGLTDRDKDKFCQTQIIFRNFLLLNAKSVKTNNEDTFVHQTLHDLLEEIFRDSMFDLIWANSESFVSRNRRSNSSSDKENFRGEKPDFKIMTNTKEEILFGEVKTKYSLSLLVNKDLVKLSNFQAGALDELVKKYGNKIGLTSFGIWIC</sequence>